<dbReference type="PROSITE" id="PS51998">
    <property type="entry name" value="DEK_C"/>
    <property type="match status" value="1"/>
</dbReference>
<dbReference type="Proteomes" id="UP001378592">
    <property type="component" value="Unassembled WGS sequence"/>
</dbReference>
<organism evidence="12 13">
    <name type="scientific">Gryllus longicercus</name>
    <dbReference type="NCBI Taxonomy" id="2509291"/>
    <lineage>
        <taxon>Eukaryota</taxon>
        <taxon>Metazoa</taxon>
        <taxon>Ecdysozoa</taxon>
        <taxon>Arthropoda</taxon>
        <taxon>Hexapoda</taxon>
        <taxon>Insecta</taxon>
        <taxon>Pterygota</taxon>
        <taxon>Neoptera</taxon>
        <taxon>Polyneoptera</taxon>
        <taxon>Orthoptera</taxon>
        <taxon>Ensifera</taxon>
        <taxon>Gryllidea</taxon>
        <taxon>Grylloidea</taxon>
        <taxon>Gryllidae</taxon>
        <taxon>Gryllinae</taxon>
        <taxon>Gryllus</taxon>
    </lineage>
</organism>
<feature type="compositionally biased region" description="Basic and acidic residues" evidence="10">
    <location>
        <begin position="37"/>
        <end position="79"/>
    </location>
</feature>
<dbReference type="GO" id="GO:0005634">
    <property type="term" value="C:nucleus"/>
    <property type="evidence" value="ECO:0007669"/>
    <property type="project" value="UniProtKB-SubCell"/>
</dbReference>
<evidence type="ECO:0000256" key="8">
    <source>
        <dbReference type="ARBA" id="ARBA00064832"/>
    </source>
</evidence>
<evidence type="ECO:0000256" key="5">
    <source>
        <dbReference type="ARBA" id="ARBA00023125"/>
    </source>
</evidence>
<dbReference type="SUPFAM" id="SSF109715">
    <property type="entry name" value="DEK C-terminal domain"/>
    <property type="match status" value="1"/>
</dbReference>
<evidence type="ECO:0000256" key="3">
    <source>
        <dbReference type="ARBA" id="ARBA00022765"/>
    </source>
</evidence>
<feature type="compositionally biased region" description="Acidic residues" evidence="10">
    <location>
        <begin position="80"/>
        <end position="95"/>
    </location>
</feature>
<dbReference type="Pfam" id="PF08766">
    <property type="entry name" value="DEK_C"/>
    <property type="match status" value="1"/>
</dbReference>
<dbReference type="InterPro" id="IPR014876">
    <property type="entry name" value="DEK_C"/>
</dbReference>
<sequence length="479" mass="53641">MSTDKKNAENGDMEVEETSNDETSDTKPATNADASEESLKSKDKDSKKKLKGKDVKKESKAANAKSAKEGKAGKVKDEDSKSEEEDEDDDEDDEKGDGKVPLLDQPLELSGTRERKKVNRFSEEYKTGPKDSAPLEIPEGSGTLLGSIPRIESNLQRSKLDSLKPLHKLLFNRAGRASLLKKNIRKFNGFDFDKDSDQFAKKKQTLLKYDMKSLKELCSIMDLKISLKRDELVETLMNFLLKPEDSGKGANIKPRPKRTARANNKTYSESDDEQEERKSSRRGKKKLASLKEASSEDDDEDDEKDKADKKDADEDEDNASDDGKKEKDDKENDSVEDAKENDSEDDDDDDDDAKDQESDDSEETSSKSKKGGRAGKNNKKQAAKKPKPATKKAEKKQSLKKKAKSDEESSADEPSTKKLKAPPTDEEIKSYVKQILEGANLEETTMKIVCKQVYAHYPEFDLAHKKDFIKTTVKSLIST</sequence>
<comment type="subunit">
    <text evidence="8">Found in a mRNA splicing-dependent exon junction complex (EJC) with DEK, RBM8A, RNPS1, SRRM1 and ALYREF/THOC4. Interacts with histones H2A, H2B, H3, H4, acetylated histone H4, non-phosphorylated DAXX and HDAC2. Component of the B-WICH complex, at least composed of SMARCA5/SNF2H, BAZ1B/WSTF, SF3B1, DEK, MYO1C, ERCC6, MYBBP1A and DDX21. Binds DNA.</text>
</comment>
<accession>A0AAN9Z8S2</accession>
<dbReference type="GO" id="GO:2000779">
    <property type="term" value="P:regulation of double-strand break repair"/>
    <property type="evidence" value="ECO:0007669"/>
    <property type="project" value="TreeGrafter"/>
</dbReference>
<evidence type="ECO:0000256" key="10">
    <source>
        <dbReference type="SAM" id="MobiDB-lite"/>
    </source>
</evidence>
<feature type="compositionally biased region" description="Basic residues" evidence="10">
    <location>
        <begin position="279"/>
        <end position="288"/>
    </location>
</feature>
<keyword evidence="4" id="KW-0156">Chromatin regulator</keyword>
<feature type="region of interest" description="Disordered" evidence="10">
    <location>
        <begin position="243"/>
        <end position="425"/>
    </location>
</feature>
<feature type="compositionally biased region" description="Basic residues" evidence="10">
    <location>
        <begin position="367"/>
        <end position="390"/>
    </location>
</feature>
<evidence type="ECO:0000256" key="2">
    <source>
        <dbReference type="ARBA" id="ARBA00022553"/>
    </source>
</evidence>
<feature type="compositionally biased region" description="Acidic residues" evidence="10">
    <location>
        <begin position="342"/>
        <end position="363"/>
    </location>
</feature>
<dbReference type="GO" id="GO:0042393">
    <property type="term" value="F:histone binding"/>
    <property type="evidence" value="ECO:0007669"/>
    <property type="project" value="TreeGrafter"/>
</dbReference>
<comment type="function">
    <text evidence="7">Involved in chromatin organization.</text>
</comment>
<keyword evidence="2" id="KW-0597">Phosphoprotein</keyword>
<evidence type="ECO:0000313" key="12">
    <source>
        <dbReference type="EMBL" id="KAK7867042.1"/>
    </source>
</evidence>
<reference evidence="12 13" key="1">
    <citation type="submission" date="2024-03" db="EMBL/GenBank/DDBJ databases">
        <title>The genome assembly and annotation of the cricket Gryllus longicercus Weissman &amp; Gray.</title>
        <authorList>
            <person name="Szrajer S."/>
            <person name="Gray D."/>
            <person name="Ylla G."/>
        </authorList>
    </citation>
    <scope>NUCLEOTIDE SEQUENCE [LARGE SCALE GENOMIC DNA]</scope>
    <source>
        <strain evidence="12">DAG 2021-001</strain>
        <tissue evidence="12">Whole body minus gut</tissue>
    </source>
</reference>
<dbReference type="EMBL" id="JAZDUA010000128">
    <property type="protein sequence ID" value="KAK7867042.1"/>
    <property type="molecule type" value="Genomic_DNA"/>
</dbReference>
<dbReference type="PANTHER" id="PTHR13468">
    <property type="entry name" value="DEK PROTEIN"/>
    <property type="match status" value="1"/>
</dbReference>
<keyword evidence="6" id="KW-0539">Nucleus</keyword>
<feature type="region of interest" description="Disordered" evidence="10">
    <location>
        <begin position="1"/>
        <end position="139"/>
    </location>
</feature>
<feature type="compositionally biased region" description="Basic and acidic residues" evidence="10">
    <location>
        <begin position="321"/>
        <end position="341"/>
    </location>
</feature>
<dbReference type="Gene3D" id="1.10.10.60">
    <property type="entry name" value="Homeodomain-like"/>
    <property type="match status" value="1"/>
</dbReference>
<evidence type="ECO:0000313" key="13">
    <source>
        <dbReference type="Proteomes" id="UP001378592"/>
    </source>
</evidence>
<keyword evidence="3" id="KW-0013">ADP-ribosylation</keyword>
<dbReference type="GO" id="GO:0003677">
    <property type="term" value="F:DNA binding"/>
    <property type="evidence" value="ECO:0007669"/>
    <property type="project" value="UniProtKB-KW"/>
</dbReference>
<dbReference type="InterPro" id="IPR044198">
    <property type="entry name" value="DEK"/>
</dbReference>
<dbReference type="FunFam" id="1.10.10.60:FF:000148">
    <property type="entry name" value="Dek, isoform B"/>
    <property type="match status" value="1"/>
</dbReference>
<dbReference type="PANTHER" id="PTHR13468:SF1">
    <property type="entry name" value="PROTEIN DEK"/>
    <property type="match status" value="1"/>
</dbReference>
<evidence type="ECO:0000256" key="4">
    <source>
        <dbReference type="ARBA" id="ARBA00022853"/>
    </source>
</evidence>
<dbReference type="GO" id="GO:0006325">
    <property type="term" value="P:chromatin organization"/>
    <property type="evidence" value="ECO:0007669"/>
    <property type="project" value="UniProtKB-KW"/>
</dbReference>
<gene>
    <name evidence="12" type="ORF">R5R35_005682</name>
</gene>
<evidence type="ECO:0000256" key="7">
    <source>
        <dbReference type="ARBA" id="ARBA00056057"/>
    </source>
</evidence>
<evidence type="ECO:0000256" key="6">
    <source>
        <dbReference type="ARBA" id="ARBA00023242"/>
    </source>
</evidence>
<evidence type="ECO:0000256" key="9">
    <source>
        <dbReference type="ARBA" id="ARBA00074520"/>
    </source>
</evidence>
<proteinExistence type="predicted"/>
<evidence type="ECO:0000256" key="1">
    <source>
        <dbReference type="ARBA" id="ARBA00004123"/>
    </source>
</evidence>
<feature type="domain" description="DEK-C" evidence="11">
    <location>
        <begin position="422"/>
        <end position="478"/>
    </location>
</feature>
<evidence type="ECO:0000259" key="11">
    <source>
        <dbReference type="PROSITE" id="PS51998"/>
    </source>
</evidence>
<keyword evidence="5" id="KW-0238">DNA-binding</keyword>
<name>A0AAN9Z8S2_9ORTH</name>
<feature type="compositionally biased region" description="Acidic residues" evidence="10">
    <location>
        <begin position="11"/>
        <end position="23"/>
    </location>
</feature>
<feature type="compositionally biased region" description="Basic and acidic residues" evidence="10">
    <location>
        <begin position="120"/>
        <end position="129"/>
    </location>
</feature>
<comment type="subcellular location">
    <subcellularLocation>
        <location evidence="1">Nucleus</location>
    </subcellularLocation>
</comment>
<dbReference type="AlphaFoldDB" id="A0AAN9Z8S2"/>
<comment type="caution">
    <text evidence="12">The sequence shown here is derived from an EMBL/GenBank/DDBJ whole genome shotgun (WGS) entry which is preliminary data.</text>
</comment>
<protein>
    <recommendedName>
        <fullName evidence="9">Protein DEK</fullName>
    </recommendedName>
</protein>
<keyword evidence="13" id="KW-1185">Reference proteome</keyword>